<dbReference type="Proteomes" id="UP000799118">
    <property type="component" value="Unassembled WGS sequence"/>
</dbReference>
<dbReference type="EMBL" id="ML769549">
    <property type="protein sequence ID" value="KAE9394454.1"/>
    <property type="molecule type" value="Genomic_DNA"/>
</dbReference>
<feature type="transmembrane region" description="Helical" evidence="1">
    <location>
        <begin position="156"/>
        <end position="177"/>
    </location>
</feature>
<keyword evidence="3" id="KW-1185">Reference proteome</keyword>
<dbReference type="OrthoDB" id="3052721at2759"/>
<accession>A0A6A4HAW7</accession>
<keyword evidence="1" id="KW-1133">Transmembrane helix</keyword>
<reference evidence="2" key="1">
    <citation type="journal article" date="2019" name="Environ. Microbiol.">
        <title>Fungal ecological strategies reflected in gene transcription - a case study of two litter decomposers.</title>
        <authorList>
            <person name="Barbi F."/>
            <person name="Kohler A."/>
            <person name="Barry K."/>
            <person name="Baskaran P."/>
            <person name="Daum C."/>
            <person name="Fauchery L."/>
            <person name="Ihrmark K."/>
            <person name="Kuo A."/>
            <person name="LaButti K."/>
            <person name="Lipzen A."/>
            <person name="Morin E."/>
            <person name="Grigoriev I.V."/>
            <person name="Henrissat B."/>
            <person name="Lindahl B."/>
            <person name="Martin F."/>
        </authorList>
    </citation>
    <scope>NUCLEOTIDE SEQUENCE</scope>
    <source>
        <strain evidence="2">JB14</strain>
    </source>
</reference>
<proteinExistence type="predicted"/>
<keyword evidence="1" id="KW-0812">Transmembrane</keyword>
<organism evidence="2 3">
    <name type="scientific">Gymnopus androsaceus JB14</name>
    <dbReference type="NCBI Taxonomy" id="1447944"/>
    <lineage>
        <taxon>Eukaryota</taxon>
        <taxon>Fungi</taxon>
        <taxon>Dikarya</taxon>
        <taxon>Basidiomycota</taxon>
        <taxon>Agaricomycotina</taxon>
        <taxon>Agaricomycetes</taxon>
        <taxon>Agaricomycetidae</taxon>
        <taxon>Agaricales</taxon>
        <taxon>Marasmiineae</taxon>
        <taxon>Omphalotaceae</taxon>
        <taxon>Gymnopus</taxon>
    </lineage>
</organism>
<feature type="transmembrane region" description="Helical" evidence="1">
    <location>
        <begin position="124"/>
        <end position="144"/>
    </location>
</feature>
<protein>
    <submittedName>
        <fullName evidence="2">Uncharacterized protein</fullName>
    </submittedName>
</protein>
<name>A0A6A4HAW7_9AGAR</name>
<keyword evidence="1" id="KW-0472">Membrane</keyword>
<evidence type="ECO:0000256" key="1">
    <source>
        <dbReference type="SAM" id="Phobius"/>
    </source>
</evidence>
<evidence type="ECO:0000313" key="2">
    <source>
        <dbReference type="EMBL" id="KAE9394454.1"/>
    </source>
</evidence>
<evidence type="ECO:0000313" key="3">
    <source>
        <dbReference type="Proteomes" id="UP000799118"/>
    </source>
</evidence>
<dbReference type="AlphaFoldDB" id="A0A6A4HAW7"/>
<gene>
    <name evidence="2" type="ORF">BT96DRAFT_943119</name>
</gene>
<sequence>MAPMTISQGRGIYGLMQLGHKIKNAPSFGEGSDGTTSLSHCMNLKDQSTWKPVMRFADVAPALDYTAQCQFEGSVELGEQIANTYSNSPLASRDRQKMDADDYFRKQAFLSILHPENPALTPTVLFITPLILFTAHTLLLTVHIELTTVPPMLVTAYILLLTVPVPLSTVYSLLLPIHGNGAKLSSAGLWLNASKPEFMLETMILVLHMLLELR</sequence>